<evidence type="ECO:0000256" key="2">
    <source>
        <dbReference type="ARBA" id="ARBA00022741"/>
    </source>
</evidence>
<gene>
    <name evidence="5" type="ORF">A3J93_04225</name>
</gene>
<evidence type="ECO:0000256" key="3">
    <source>
        <dbReference type="ARBA" id="ARBA00022840"/>
    </source>
</evidence>
<keyword evidence="3" id="KW-0067">ATP-binding</keyword>
<dbReference type="GO" id="GO:0005524">
    <property type="term" value="F:ATP binding"/>
    <property type="evidence" value="ECO:0007669"/>
    <property type="project" value="UniProtKB-KW"/>
</dbReference>
<dbReference type="InterPro" id="IPR006319">
    <property type="entry name" value="PEP_synth"/>
</dbReference>
<dbReference type="InterPro" id="IPR008279">
    <property type="entry name" value="PEP-util_enz_mobile_dom"/>
</dbReference>
<dbReference type="EMBL" id="MFQZ01000002">
    <property type="protein sequence ID" value="OGH88441.1"/>
    <property type="molecule type" value="Genomic_DNA"/>
</dbReference>
<protein>
    <recommendedName>
        <fullName evidence="4">PEP-utilising enzyme mobile domain-containing protein</fullName>
    </recommendedName>
</protein>
<organism evidence="5 6">
    <name type="scientific">Candidatus Magasanikbacteria bacterium RIFOXYC2_FULL_42_28</name>
    <dbReference type="NCBI Taxonomy" id="1798704"/>
    <lineage>
        <taxon>Bacteria</taxon>
        <taxon>Candidatus Magasanikiibacteriota</taxon>
    </lineage>
</organism>
<comment type="caution">
    <text evidence="5">The sequence shown here is derived from an EMBL/GenBank/DDBJ whole genome shotgun (WGS) entry which is preliminary data.</text>
</comment>
<name>A0A1F6NX27_9BACT</name>
<sequence length="492" mass="56830">MSRVKIKWYAIARRKGAFLARDIFIRYLCLKKATLDVPDFGFKVSRYKYVDWAHYYDKSDFEKNTKSIVRRILKKGTFDDFYNARRQKDEENALVMVEINKKLKNADNEDLVDYFKKYVDLRGRTVCSLLVGNYIVRGLSNLLESIFFDILRHLPPEEAKQTLIEISFSDRESVFYRREIEILHLAKKIKQLKLQNLKYSQLPVAVKKELVEFKNKYDWANSMFLLRKDTTAEDIYIEVVDDIKKGDPVAKLRTMAFDRQKSREKREALIRRLKIKVADKKILDLLAESSFVETELVRFYQRTDYFGYPLLCAIGEKFGLSFDKVVFLSIDEIIKGLKTGKLPDESVLEARDEMHGFYFDSRTDVFKSFWGKEVDKYRETRIDPTLKEIKGVVASSGKAQGLVRVILETSRVSEMREGEILVTMMTTPSFVVAMKKAAAIVTSDGGITCHAAIISRELGIPCVIGTKIATQFLKTGDLVEVDAYAGVVRKIK</sequence>
<reference evidence="5 6" key="1">
    <citation type="journal article" date="2016" name="Nat. Commun.">
        <title>Thousands of microbial genomes shed light on interconnected biogeochemical processes in an aquifer system.</title>
        <authorList>
            <person name="Anantharaman K."/>
            <person name="Brown C.T."/>
            <person name="Hug L.A."/>
            <person name="Sharon I."/>
            <person name="Castelle C.J."/>
            <person name="Probst A.J."/>
            <person name="Thomas B.C."/>
            <person name="Singh A."/>
            <person name="Wilkins M.J."/>
            <person name="Karaoz U."/>
            <person name="Brodie E.L."/>
            <person name="Williams K.H."/>
            <person name="Hubbard S.S."/>
            <person name="Banfield J.F."/>
        </authorList>
    </citation>
    <scope>NUCLEOTIDE SEQUENCE [LARGE SCALE GENOMIC DNA]</scope>
</reference>
<evidence type="ECO:0000313" key="5">
    <source>
        <dbReference type="EMBL" id="OGH88441.1"/>
    </source>
</evidence>
<dbReference type="PANTHER" id="PTHR43030">
    <property type="entry name" value="PHOSPHOENOLPYRUVATE SYNTHASE"/>
    <property type="match status" value="1"/>
</dbReference>
<dbReference type="Gene3D" id="3.50.30.10">
    <property type="entry name" value="Phosphohistidine domain"/>
    <property type="match status" value="1"/>
</dbReference>
<dbReference type="InterPro" id="IPR036637">
    <property type="entry name" value="Phosphohistidine_dom_sf"/>
</dbReference>
<comment type="similarity">
    <text evidence="1">Belongs to the PEP-utilizing enzyme family.</text>
</comment>
<evidence type="ECO:0000259" key="4">
    <source>
        <dbReference type="Pfam" id="PF00391"/>
    </source>
</evidence>
<evidence type="ECO:0000256" key="1">
    <source>
        <dbReference type="ARBA" id="ARBA00007837"/>
    </source>
</evidence>
<dbReference type="Pfam" id="PF00391">
    <property type="entry name" value="PEP-utilizers"/>
    <property type="match status" value="1"/>
</dbReference>
<feature type="domain" description="PEP-utilising enzyme mobile" evidence="4">
    <location>
        <begin position="416"/>
        <end position="486"/>
    </location>
</feature>
<dbReference type="AlphaFoldDB" id="A0A1F6NX27"/>
<keyword evidence="2" id="KW-0547">Nucleotide-binding</keyword>
<accession>A0A1F6NX27</accession>
<dbReference type="InterPro" id="IPR018274">
    <property type="entry name" value="PEP_util_AS"/>
</dbReference>
<dbReference type="STRING" id="1798704.A3J93_04225"/>
<evidence type="ECO:0000313" key="6">
    <source>
        <dbReference type="Proteomes" id="UP000177907"/>
    </source>
</evidence>
<dbReference type="GO" id="GO:0008986">
    <property type="term" value="F:pyruvate, water dikinase activity"/>
    <property type="evidence" value="ECO:0007669"/>
    <property type="project" value="InterPro"/>
</dbReference>
<dbReference type="SUPFAM" id="SSF52009">
    <property type="entry name" value="Phosphohistidine domain"/>
    <property type="match status" value="1"/>
</dbReference>
<dbReference type="PANTHER" id="PTHR43030:SF1">
    <property type="entry name" value="PHOSPHOENOLPYRUVATE SYNTHASE"/>
    <property type="match status" value="1"/>
</dbReference>
<dbReference type="Proteomes" id="UP000177907">
    <property type="component" value="Unassembled WGS sequence"/>
</dbReference>
<proteinExistence type="inferred from homology"/>
<dbReference type="PROSITE" id="PS00370">
    <property type="entry name" value="PEP_ENZYMES_PHOS_SITE"/>
    <property type="match status" value="1"/>
</dbReference>